<comment type="caution">
    <text evidence="2">The sequence shown here is derived from an EMBL/GenBank/DDBJ whole genome shotgun (WGS) entry which is preliminary data.</text>
</comment>
<evidence type="ECO:0000313" key="3">
    <source>
        <dbReference type="Proteomes" id="UP000187209"/>
    </source>
</evidence>
<dbReference type="AlphaFoldDB" id="A0A1R2AW45"/>
<feature type="coiled-coil region" evidence="1">
    <location>
        <begin position="105"/>
        <end position="168"/>
    </location>
</feature>
<protein>
    <submittedName>
        <fullName evidence="2">Uncharacterized protein</fullName>
    </submittedName>
</protein>
<evidence type="ECO:0000256" key="1">
    <source>
        <dbReference type="SAM" id="Coils"/>
    </source>
</evidence>
<keyword evidence="3" id="KW-1185">Reference proteome</keyword>
<proteinExistence type="predicted"/>
<reference evidence="2 3" key="1">
    <citation type="submission" date="2016-11" db="EMBL/GenBank/DDBJ databases">
        <title>The macronuclear genome of Stentor coeruleus: a giant cell with tiny introns.</title>
        <authorList>
            <person name="Slabodnick M."/>
            <person name="Ruby J.G."/>
            <person name="Reiff S.B."/>
            <person name="Swart E.C."/>
            <person name="Gosai S."/>
            <person name="Prabakaran S."/>
            <person name="Witkowska E."/>
            <person name="Larue G.E."/>
            <person name="Fisher S."/>
            <person name="Freeman R.M."/>
            <person name="Gunawardena J."/>
            <person name="Chu W."/>
            <person name="Stover N.A."/>
            <person name="Gregory B.D."/>
            <person name="Nowacki M."/>
            <person name="Derisi J."/>
            <person name="Roy S.W."/>
            <person name="Marshall W.F."/>
            <person name="Sood P."/>
        </authorList>
    </citation>
    <scope>NUCLEOTIDE SEQUENCE [LARGE SCALE GENOMIC DNA]</scope>
    <source>
        <strain evidence="2">WM001</strain>
    </source>
</reference>
<organism evidence="2 3">
    <name type="scientific">Stentor coeruleus</name>
    <dbReference type="NCBI Taxonomy" id="5963"/>
    <lineage>
        <taxon>Eukaryota</taxon>
        <taxon>Sar</taxon>
        <taxon>Alveolata</taxon>
        <taxon>Ciliophora</taxon>
        <taxon>Postciliodesmatophora</taxon>
        <taxon>Heterotrichea</taxon>
        <taxon>Heterotrichida</taxon>
        <taxon>Stentoridae</taxon>
        <taxon>Stentor</taxon>
    </lineage>
</organism>
<keyword evidence="1" id="KW-0175">Coiled coil</keyword>
<dbReference type="EMBL" id="MPUH01001295">
    <property type="protein sequence ID" value="OMJ68682.1"/>
    <property type="molecule type" value="Genomic_DNA"/>
</dbReference>
<sequence>MDAFLTEVLGEKAQEVKDRASARIWQELSISVKNLKIKLPEKSRCAICTLILPCNYPEHQLSQQSLPRQLSKKMSYWEISQKSDHLPLPNLRTLEKIDKYHESKIQLTKKELDDLKNEEQRQQIETKILEEKRLKHVQSQKRKIESYKQELEQRKKDLYRHLRAKSEKQKAHQAQLNKYLEKQRKKLNEPNEKTKCMIDFFKSP</sequence>
<dbReference type="Proteomes" id="UP000187209">
    <property type="component" value="Unassembled WGS sequence"/>
</dbReference>
<gene>
    <name evidence="2" type="ORF">SteCoe_33807</name>
</gene>
<accession>A0A1R2AW45</accession>
<name>A0A1R2AW45_9CILI</name>
<evidence type="ECO:0000313" key="2">
    <source>
        <dbReference type="EMBL" id="OMJ68682.1"/>
    </source>
</evidence>